<proteinExistence type="predicted"/>
<dbReference type="OrthoDB" id="1364128at2"/>
<gene>
    <name evidence="1" type="ORF">FY036_20995</name>
</gene>
<dbReference type="PANTHER" id="PTHR39332:SF7">
    <property type="entry name" value="SRPBCC FAMILY PROTEIN"/>
    <property type="match status" value="1"/>
</dbReference>
<dbReference type="RefSeq" id="WP_148916737.1">
    <property type="nucleotide sequence ID" value="NZ_VSZS01000068.1"/>
</dbReference>
<evidence type="ECO:0000313" key="2">
    <source>
        <dbReference type="Proteomes" id="UP000323258"/>
    </source>
</evidence>
<evidence type="ECO:0000313" key="1">
    <source>
        <dbReference type="EMBL" id="TYR29358.1"/>
    </source>
</evidence>
<dbReference type="Pfam" id="PF10604">
    <property type="entry name" value="Polyketide_cyc2"/>
    <property type="match status" value="1"/>
</dbReference>
<organism evidence="1 2">
    <name type="scientific">Neoaquamicrobium microcysteis</name>
    <dbReference type="NCBI Taxonomy" id="2682781"/>
    <lineage>
        <taxon>Bacteria</taxon>
        <taxon>Pseudomonadati</taxon>
        <taxon>Pseudomonadota</taxon>
        <taxon>Alphaproteobacteria</taxon>
        <taxon>Hyphomicrobiales</taxon>
        <taxon>Phyllobacteriaceae</taxon>
        <taxon>Neoaquamicrobium</taxon>
    </lineage>
</organism>
<dbReference type="EMBL" id="VSZS01000068">
    <property type="protein sequence ID" value="TYR29358.1"/>
    <property type="molecule type" value="Genomic_DNA"/>
</dbReference>
<protein>
    <submittedName>
        <fullName evidence="1">SRPBCC family protein</fullName>
    </submittedName>
</protein>
<dbReference type="Proteomes" id="UP000323258">
    <property type="component" value="Unassembled WGS sequence"/>
</dbReference>
<comment type="caution">
    <text evidence="1">The sequence shown here is derived from an EMBL/GenBank/DDBJ whole genome shotgun (WGS) entry which is preliminary data.</text>
</comment>
<name>A0A5D4GM05_9HYPH</name>
<dbReference type="SUPFAM" id="SSF55961">
    <property type="entry name" value="Bet v1-like"/>
    <property type="match status" value="1"/>
</dbReference>
<reference evidence="1 2" key="1">
    <citation type="submission" date="2019-08" db="EMBL/GenBank/DDBJ databases">
        <authorList>
            <person name="Seo Y.L."/>
        </authorList>
    </citation>
    <scope>NUCLEOTIDE SEQUENCE [LARGE SCALE GENOMIC DNA]</scope>
    <source>
        <strain evidence="1 2">MaA-C15</strain>
    </source>
</reference>
<dbReference type="Gene3D" id="3.30.530.20">
    <property type="match status" value="1"/>
</dbReference>
<reference evidence="1 2" key="2">
    <citation type="submission" date="2019-09" db="EMBL/GenBank/DDBJ databases">
        <title>Mesorhizobium sp. MaA-C15 isolated from Microcystis aeruginosa.</title>
        <authorList>
            <person name="Jeong S.E."/>
            <person name="Jin H.M."/>
            <person name="Jeon C.O."/>
        </authorList>
    </citation>
    <scope>NUCLEOTIDE SEQUENCE [LARGE SCALE GENOMIC DNA]</scope>
    <source>
        <strain evidence="1 2">MaA-C15</strain>
    </source>
</reference>
<sequence>MVKIVKSTIMEAPVEAVWDVLRDFNGHDQWHPAVADSHIERGLPSDKVGCVRRFHLADGSELRELLLTMSDIDMAFSYCLLDTPIPLLNYVAHVRLVPVTDGDMTFWHWESRFDTPPGREAELKKQVGEEIYEGGFRAVRAFMGLEPASQGGA</sequence>
<dbReference type="CDD" id="cd07821">
    <property type="entry name" value="PYR_PYL_RCAR_like"/>
    <property type="match status" value="1"/>
</dbReference>
<accession>A0A5D4GM05</accession>
<dbReference type="InterPro" id="IPR023393">
    <property type="entry name" value="START-like_dom_sf"/>
</dbReference>
<dbReference type="PANTHER" id="PTHR39332">
    <property type="entry name" value="BLL4707 PROTEIN"/>
    <property type="match status" value="1"/>
</dbReference>
<keyword evidence="2" id="KW-1185">Reference proteome</keyword>
<dbReference type="InterPro" id="IPR019587">
    <property type="entry name" value="Polyketide_cyclase/dehydratase"/>
</dbReference>
<dbReference type="AlphaFoldDB" id="A0A5D4GM05"/>